<evidence type="ECO:0000259" key="12">
    <source>
        <dbReference type="PROSITE" id="PS50067"/>
    </source>
</evidence>
<keyword evidence="14" id="KW-1185">Reference proteome</keyword>
<evidence type="ECO:0000313" key="13">
    <source>
        <dbReference type="EMBL" id="TDH65336.1"/>
    </source>
</evidence>
<dbReference type="GO" id="GO:0051231">
    <property type="term" value="P:spindle elongation"/>
    <property type="evidence" value="ECO:0007669"/>
    <property type="project" value="TreeGrafter"/>
</dbReference>
<comment type="subcellular location">
    <subcellularLocation>
        <location evidence="1">Cytoplasm</location>
        <location evidence="1">Cytoskeleton</location>
    </subcellularLocation>
</comment>
<evidence type="ECO:0000256" key="11">
    <source>
        <dbReference type="SAM" id="MobiDB-lite"/>
    </source>
</evidence>
<keyword evidence="7" id="KW-0206">Cytoskeleton</keyword>
<protein>
    <recommendedName>
        <fullName evidence="12">Kinesin motor domain-containing protein</fullName>
    </recommendedName>
</protein>
<feature type="coiled-coil region" evidence="10">
    <location>
        <begin position="393"/>
        <end position="469"/>
    </location>
</feature>
<dbReference type="PRINTS" id="PR00380">
    <property type="entry name" value="KINESINHEAVY"/>
</dbReference>
<dbReference type="EMBL" id="SHOA02000013">
    <property type="protein sequence ID" value="TDH65336.1"/>
    <property type="molecule type" value="Genomic_DNA"/>
</dbReference>
<evidence type="ECO:0000256" key="9">
    <source>
        <dbReference type="PROSITE-ProRule" id="PRU00283"/>
    </source>
</evidence>
<dbReference type="InterPro" id="IPR036961">
    <property type="entry name" value="Kinesin_motor_dom_sf"/>
</dbReference>
<dbReference type="InterPro" id="IPR019821">
    <property type="entry name" value="Kinesin_motor_CS"/>
</dbReference>
<dbReference type="KEGG" id="blac:94349324"/>
<organism evidence="13 14">
    <name type="scientific">Bremia lactucae</name>
    <name type="common">Lettuce downy mildew</name>
    <dbReference type="NCBI Taxonomy" id="4779"/>
    <lineage>
        <taxon>Eukaryota</taxon>
        <taxon>Sar</taxon>
        <taxon>Stramenopiles</taxon>
        <taxon>Oomycota</taxon>
        <taxon>Peronosporomycetes</taxon>
        <taxon>Peronosporales</taxon>
        <taxon>Peronosporaceae</taxon>
        <taxon>Bremia</taxon>
    </lineage>
</organism>
<feature type="region of interest" description="Disordered" evidence="11">
    <location>
        <begin position="1076"/>
        <end position="1119"/>
    </location>
</feature>
<evidence type="ECO:0000256" key="1">
    <source>
        <dbReference type="ARBA" id="ARBA00004245"/>
    </source>
</evidence>
<dbReference type="GO" id="GO:0005876">
    <property type="term" value="C:spindle microtubule"/>
    <property type="evidence" value="ECO:0007669"/>
    <property type="project" value="TreeGrafter"/>
</dbReference>
<dbReference type="PROSITE" id="PS00411">
    <property type="entry name" value="KINESIN_MOTOR_1"/>
    <property type="match status" value="1"/>
</dbReference>
<dbReference type="Proteomes" id="UP000294530">
    <property type="component" value="Unassembled WGS sequence"/>
</dbReference>
<evidence type="ECO:0000256" key="10">
    <source>
        <dbReference type="SAM" id="Coils"/>
    </source>
</evidence>
<dbReference type="GO" id="GO:0008017">
    <property type="term" value="F:microtubule binding"/>
    <property type="evidence" value="ECO:0007669"/>
    <property type="project" value="InterPro"/>
</dbReference>
<evidence type="ECO:0000256" key="6">
    <source>
        <dbReference type="ARBA" id="ARBA00023175"/>
    </source>
</evidence>
<dbReference type="PANTHER" id="PTHR47970:SF12">
    <property type="entry name" value="KINESIN FAMILY MEMBER 11"/>
    <property type="match status" value="1"/>
</dbReference>
<comment type="caution">
    <text evidence="13">The sequence shown here is derived from an EMBL/GenBank/DDBJ whole genome shotgun (WGS) entry which is preliminary data.</text>
</comment>
<dbReference type="GO" id="GO:0005524">
    <property type="term" value="F:ATP binding"/>
    <property type="evidence" value="ECO:0007669"/>
    <property type="project" value="UniProtKB-UniRule"/>
</dbReference>
<dbReference type="GeneID" id="94349324"/>
<dbReference type="GO" id="GO:0072686">
    <property type="term" value="C:mitotic spindle"/>
    <property type="evidence" value="ECO:0007669"/>
    <property type="project" value="TreeGrafter"/>
</dbReference>
<dbReference type="OrthoDB" id="3176171at2759"/>
<feature type="region of interest" description="Disordered" evidence="11">
    <location>
        <begin position="979"/>
        <end position="1000"/>
    </location>
</feature>
<dbReference type="PANTHER" id="PTHR47970">
    <property type="entry name" value="KINESIN-LIKE PROTEIN KIF11"/>
    <property type="match status" value="1"/>
</dbReference>
<dbReference type="PROSITE" id="PS50067">
    <property type="entry name" value="KINESIN_MOTOR_2"/>
    <property type="match status" value="1"/>
</dbReference>
<evidence type="ECO:0000313" key="14">
    <source>
        <dbReference type="Proteomes" id="UP000294530"/>
    </source>
</evidence>
<sequence>MSEDSSDHHRSSNLESSSLSVATNVQVAVRCRPLNSREKVTGRGAVVQCKPNSNEVAVVKRKTYTFDRVFGQYSTQKEVFTSIVRPVVDEALAGYNCTVFAYGQTGTGKTYTMQGDLSPGSEMAGIIPRSVRYIFDTLETRGEEFSVRVSFLQLYNEELKDLLDPDTEKKLRLMEDTKKSGIYCMNLLEVTATTAKHVYELVNTGVKNRITSETLMNENSSRSHSIFTIRIHSKEHNAAGEDLLRVGQLNLVDLAGSECVGRSGARNARAREAGTINQSLLTLGRVITALVDNLPHVPYRDSKLTRLLQESLGGRAKTTIIATLAPCADSLDESLSTLEYAFRAKNIKNKPELNQKMTKAGLLNDFGSEIESLRAALRAARLKDGVYLPLEQLNDMQERLTGQSSQLLELEETLKARNTICKELEEIAEKHANEVANLTFAKDEALNKLAAVEDEIKLTKEKLGEKVRELHQVHATLKAFQNNEEALLANGATATTLYSASEKCAAQLLSKIENSQSAEEANTALATSFCTDSLSQINKFLKRLAQHKESQEVAYHEVSKALQEMHNTHFIGLDGFSANVDAQHGLVEAHRSQYTDAITEDEIQKHAQRDELTGSINKLDVSMNQQLQKFVTTLKIQTTAIIEDLASSKLQNESFLGNVQSILEKSREEMGLFLTIRRDNLLQHQNAINLSIKKQSQLLNENKAALTAALKESHDQQHEGLDELKAHLALCIDKCIQDHAQNLNEQTQLIEETVEKQHRQLLNIQTATGQEVKNFVQAVDAQMNERKIRSAKLQEQFSSFQDHLGQTKVRQSELVQSHEQLHIAWSDDIAARAKSHTKDVSLLLAKHSETDATSTSTRRKQMSQFFSGHEKLWHKLQGGCTIVKKGLEVNLTNVNAKLESASVLATKIIGEATDASAKEVQAIEMYTKKRKVVARTGTTPTKINNRPFPTFEATKISFVESSNVEDAISLDALSSGRMNVGHKRRRSKDATSSSHPIESTMPAELSCYALDQTVRGDNKNATSSKKSLPTQDSMSSATNAYLGIQANHKPDGTDKEVNTTPSKLKKTGLSLQHSKKHVITQPHRNIKIPSGGARQTKKTSALAAPKRYRLKPPADETTN</sequence>
<keyword evidence="6 9" id="KW-0505">Motor protein</keyword>
<evidence type="ECO:0000256" key="8">
    <source>
        <dbReference type="ARBA" id="ARBA00034704"/>
    </source>
</evidence>
<dbReference type="GO" id="GO:0008574">
    <property type="term" value="F:plus-end-directed microtubule motor activity"/>
    <property type="evidence" value="ECO:0007669"/>
    <property type="project" value="TreeGrafter"/>
</dbReference>
<feature type="domain" description="Kinesin motor" evidence="12">
    <location>
        <begin position="24"/>
        <end position="347"/>
    </location>
</feature>
<evidence type="ECO:0000256" key="4">
    <source>
        <dbReference type="ARBA" id="ARBA00022741"/>
    </source>
</evidence>
<evidence type="ECO:0000256" key="3">
    <source>
        <dbReference type="ARBA" id="ARBA00022701"/>
    </source>
</evidence>
<evidence type="ECO:0000256" key="5">
    <source>
        <dbReference type="ARBA" id="ARBA00022840"/>
    </source>
</evidence>
<keyword evidence="3" id="KW-0493">Microtubule</keyword>
<dbReference type="RefSeq" id="XP_067814835.1">
    <property type="nucleotide sequence ID" value="XM_067963653.1"/>
</dbReference>
<dbReference type="InterPro" id="IPR001752">
    <property type="entry name" value="Kinesin_motor_dom"/>
</dbReference>
<keyword evidence="4 9" id="KW-0547">Nucleotide-binding</keyword>
<comment type="similarity">
    <text evidence="8">Belongs to the TRAFAC class myosin-kinesin ATPase superfamily. Kinesin family. KIN-5/BimC subfamily.</text>
</comment>
<dbReference type="Pfam" id="PF00225">
    <property type="entry name" value="Kinesin"/>
    <property type="match status" value="1"/>
</dbReference>
<dbReference type="SMART" id="SM00129">
    <property type="entry name" value="KISc"/>
    <property type="match status" value="1"/>
</dbReference>
<keyword evidence="10" id="KW-0175">Coiled coil</keyword>
<evidence type="ECO:0000256" key="2">
    <source>
        <dbReference type="ARBA" id="ARBA00022490"/>
    </source>
</evidence>
<feature type="binding site" evidence="9">
    <location>
        <begin position="103"/>
        <end position="110"/>
    </location>
    <ligand>
        <name>ATP</name>
        <dbReference type="ChEBI" id="CHEBI:30616"/>
    </ligand>
</feature>
<dbReference type="SUPFAM" id="SSF52540">
    <property type="entry name" value="P-loop containing nucleoside triphosphate hydrolases"/>
    <property type="match status" value="1"/>
</dbReference>
<keyword evidence="5 9" id="KW-0067">ATP-binding</keyword>
<evidence type="ECO:0000256" key="7">
    <source>
        <dbReference type="ARBA" id="ARBA00023212"/>
    </source>
</evidence>
<reference evidence="13 14" key="1">
    <citation type="journal article" date="2021" name="Genome Biol.">
        <title>AFLAP: assembly-free linkage analysis pipeline using k-mers from genome sequencing data.</title>
        <authorList>
            <person name="Fletcher K."/>
            <person name="Zhang L."/>
            <person name="Gil J."/>
            <person name="Han R."/>
            <person name="Cavanaugh K."/>
            <person name="Michelmore R."/>
        </authorList>
    </citation>
    <scope>NUCLEOTIDE SEQUENCE [LARGE SCALE GENOMIC DNA]</scope>
    <source>
        <strain evidence="13 14">SF5</strain>
    </source>
</reference>
<dbReference type="FunFam" id="3.40.850.10:FF:000019">
    <property type="entry name" value="Kinesin-like protein KIN-5D"/>
    <property type="match status" value="1"/>
</dbReference>
<proteinExistence type="inferred from homology"/>
<dbReference type="AlphaFoldDB" id="A0A976FEN7"/>
<accession>A0A976FEN7</accession>
<name>A0A976FEN7_BRELC</name>
<dbReference type="GO" id="GO:0090307">
    <property type="term" value="P:mitotic spindle assembly"/>
    <property type="evidence" value="ECO:0007669"/>
    <property type="project" value="TreeGrafter"/>
</dbReference>
<dbReference type="Gene3D" id="3.40.850.10">
    <property type="entry name" value="Kinesin motor domain"/>
    <property type="match status" value="1"/>
</dbReference>
<keyword evidence="2" id="KW-0963">Cytoplasm</keyword>
<dbReference type="GO" id="GO:0007018">
    <property type="term" value="P:microtubule-based movement"/>
    <property type="evidence" value="ECO:0007669"/>
    <property type="project" value="InterPro"/>
</dbReference>
<dbReference type="InterPro" id="IPR047149">
    <property type="entry name" value="KIF11-like"/>
</dbReference>
<dbReference type="InterPro" id="IPR027417">
    <property type="entry name" value="P-loop_NTPase"/>
</dbReference>
<gene>
    <name evidence="13" type="ORF">CCR75_005573</name>
</gene>